<dbReference type="InterPro" id="IPR023213">
    <property type="entry name" value="CAT-like_dom_sf"/>
</dbReference>
<dbReference type="OrthoDB" id="9778690at2"/>
<proteinExistence type="predicted"/>
<dbReference type="Pfam" id="PF00668">
    <property type="entry name" value="Condensation"/>
    <property type="match status" value="1"/>
</dbReference>
<dbReference type="Gene3D" id="3.40.50.1820">
    <property type="entry name" value="alpha/beta hydrolase"/>
    <property type="match status" value="1"/>
</dbReference>
<dbReference type="PANTHER" id="PTHR45527">
    <property type="entry name" value="NONRIBOSOMAL PEPTIDE SYNTHETASE"/>
    <property type="match status" value="1"/>
</dbReference>
<sequence length="835" mass="91718">MKALQEGNVVASFPTSVTQQRCWFMEQIHPGNRGLNIAVRWELRGPATSEMVETAFRQIVARHEILRTCFMERDGEPVQQIVDHVDFRLNRVDVRNVPEAARAEKINEIARAHAEEPFDLGVPCLMRVAMIQIEPQRAALLIAVHNAVFDGYSIGVLGHELGTRLAALAAGTAPDLPDLELQYGDYAMWLAEYEASGAMAEEEAYWVRTLHGMPYFELPADHPRVAEEPETKACATDLPADFEERMAATAKALETSVFALGTAAFSIALERFSGRTDISFAVQVAGRNDIDLEPLIGIFTNPLVLRFDVDPRGSLARHAQASRDVVNGALAHQTLPFDKLVQVLNPPRDPLRIPLVSVMFNLQRAFLKERGYGPFELVSVQSHSPGTLYDLNVNIVGRNAGWRMVIDYNARLFDADTMRRFSDLLTKVFEAMMHRAETPIGDIAAPSAPAPAVLAASTALAEQPPDPTPRPETATRLRAIWADVLGLPETEVEGNFFDLGGHSALALRMLAKVGDQFDHRPGIYAFLGDPTLAGLARLLGQADFPKGQISAPAPQQERSAAQAIWQLIELRAARPDAPVLLTMNQPFMYQALARDMSAQCTVANLGVAGRDHLAALTDAGFDAALDAGLAVVRARYAGRPLLLCGLCVDGRVALRLAQRLKDSGEAVQLVAMIDTWAPGAIQAFSANARLRDRWRIRLRRLRYYLGLKAQGQIGWIDLLRQNDFAARLLPRSGQAAATTETEALVDDTVDLLVAQTRDYRFAPYDGEAALFITRSQGLVPRDGVLGWSGILASDTAVYPVNGWHGDVLMRSGFDRIIGVLDAKARRMVPADRRDD</sequence>
<dbReference type="PROSITE" id="PS50075">
    <property type="entry name" value="CARRIER"/>
    <property type="match status" value="1"/>
</dbReference>
<evidence type="ECO:0000313" key="2">
    <source>
        <dbReference type="EMBL" id="TMM51057.1"/>
    </source>
</evidence>
<reference evidence="2 3" key="1">
    <citation type="submission" date="2019-05" db="EMBL/GenBank/DDBJ databases">
        <title>Sulfitobacter sabulilitoris sp. nov., isolated from a marine sand.</title>
        <authorList>
            <person name="Yoon J.-H."/>
        </authorList>
    </citation>
    <scope>NUCLEOTIDE SEQUENCE [LARGE SCALE GENOMIC DNA]</scope>
    <source>
        <strain evidence="2 3">HSMS-29</strain>
    </source>
</reference>
<name>A0A5S3PBU6_9RHOB</name>
<dbReference type="RefSeq" id="WP_138663017.1">
    <property type="nucleotide sequence ID" value="NZ_VANS01000004.1"/>
</dbReference>
<dbReference type="Gene3D" id="3.30.559.30">
    <property type="entry name" value="Nonribosomal peptide synthetase, condensation domain"/>
    <property type="match status" value="1"/>
</dbReference>
<dbReference type="GO" id="GO:0005737">
    <property type="term" value="C:cytoplasm"/>
    <property type="evidence" value="ECO:0007669"/>
    <property type="project" value="TreeGrafter"/>
</dbReference>
<dbReference type="Proteomes" id="UP000309550">
    <property type="component" value="Unassembled WGS sequence"/>
</dbReference>
<dbReference type="InterPro" id="IPR009081">
    <property type="entry name" value="PP-bd_ACP"/>
</dbReference>
<accession>A0A5S3PBU6</accession>
<evidence type="ECO:0000259" key="1">
    <source>
        <dbReference type="PROSITE" id="PS50075"/>
    </source>
</evidence>
<dbReference type="EMBL" id="VANS01000004">
    <property type="protein sequence ID" value="TMM51057.1"/>
    <property type="molecule type" value="Genomic_DNA"/>
</dbReference>
<dbReference type="AlphaFoldDB" id="A0A5S3PBU6"/>
<dbReference type="Gene3D" id="3.30.559.10">
    <property type="entry name" value="Chloramphenicol acetyltransferase-like domain"/>
    <property type="match status" value="1"/>
</dbReference>
<protein>
    <recommendedName>
        <fullName evidence="1">Carrier domain-containing protein</fullName>
    </recommendedName>
</protein>
<dbReference type="GO" id="GO:0003824">
    <property type="term" value="F:catalytic activity"/>
    <property type="evidence" value="ECO:0007669"/>
    <property type="project" value="InterPro"/>
</dbReference>
<dbReference type="SUPFAM" id="SSF52777">
    <property type="entry name" value="CoA-dependent acyltransferases"/>
    <property type="match status" value="2"/>
</dbReference>
<comment type="caution">
    <text evidence="2">The sequence shown here is derived from an EMBL/GenBank/DDBJ whole genome shotgun (WGS) entry which is preliminary data.</text>
</comment>
<dbReference type="GO" id="GO:0031177">
    <property type="term" value="F:phosphopantetheine binding"/>
    <property type="evidence" value="ECO:0007669"/>
    <property type="project" value="TreeGrafter"/>
</dbReference>
<keyword evidence="3" id="KW-1185">Reference proteome</keyword>
<dbReference type="GO" id="GO:0043041">
    <property type="term" value="P:amino acid activation for nonribosomal peptide biosynthetic process"/>
    <property type="evidence" value="ECO:0007669"/>
    <property type="project" value="TreeGrafter"/>
</dbReference>
<dbReference type="InterPro" id="IPR036736">
    <property type="entry name" value="ACP-like_sf"/>
</dbReference>
<dbReference type="InterPro" id="IPR001031">
    <property type="entry name" value="Thioesterase"/>
</dbReference>
<feature type="domain" description="Carrier" evidence="1">
    <location>
        <begin position="468"/>
        <end position="543"/>
    </location>
</feature>
<dbReference type="Gene3D" id="1.10.1200.10">
    <property type="entry name" value="ACP-like"/>
    <property type="match status" value="1"/>
</dbReference>
<dbReference type="SUPFAM" id="SSF53474">
    <property type="entry name" value="alpha/beta-Hydrolases"/>
    <property type="match status" value="1"/>
</dbReference>
<dbReference type="CDD" id="cd19531">
    <property type="entry name" value="LCL_NRPS-like"/>
    <property type="match status" value="1"/>
</dbReference>
<dbReference type="PANTHER" id="PTHR45527:SF1">
    <property type="entry name" value="FATTY ACID SYNTHASE"/>
    <property type="match status" value="1"/>
</dbReference>
<gene>
    <name evidence="2" type="ORF">FDT80_14395</name>
</gene>
<organism evidence="2 3">
    <name type="scientific">Sulfitobacter sabulilitoris</name>
    <dbReference type="NCBI Taxonomy" id="2562655"/>
    <lineage>
        <taxon>Bacteria</taxon>
        <taxon>Pseudomonadati</taxon>
        <taxon>Pseudomonadota</taxon>
        <taxon>Alphaproteobacteria</taxon>
        <taxon>Rhodobacterales</taxon>
        <taxon>Roseobacteraceae</taxon>
        <taxon>Sulfitobacter</taxon>
    </lineage>
</organism>
<evidence type="ECO:0000313" key="3">
    <source>
        <dbReference type="Proteomes" id="UP000309550"/>
    </source>
</evidence>
<dbReference type="GO" id="GO:0044550">
    <property type="term" value="P:secondary metabolite biosynthetic process"/>
    <property type="evidence" value="ECO:0007669"/>
    <property type="project" value="TreeGrafter"/>
</dbReference>
<dbReference type="InterPro" id="IPR029058">
    <property type="entry name" value="AB_hydrolase_fold"/>
</dbReference>
<dbReference type="Pfam" id="PF00550">
    <property type="entry name" value="PP-binding"/>
    <property type="match status" value="1"/>
</dbReference>
<dbReference type="SUPFAM" id="SSF47336">
    <property type="entry name" value="ACP-like"/>
    <property type="match status" value="1"/>
</dbReference>
<dbReference type="Pfam" id="PF00975">
    <property type="entry name" value="Thioesterase"/>
    <property type="match status" value="1"/>
</dbReference>
<dbReference type="InterPro" id="IPR001242">
    <property type="entry name" value="Condensation_dom"/>
</dbReference>